<feature type="region of interest" description="Disordered" evidence="1">
    <location>
        <begin position="85"/>
        <end position="117"/>
    </location>
</feature>
<dbReference type="AlphaFoldDB" id="A0AAV7TXP9"/>
<evidence type="ECO:0000313" key="3">
    <source>
        <dbReference type="Proteomes" id="UP001066276"/>
    </source>
</evidence>
<gene>
    <name evidence="2" type="ORF">NDU88_006629</name>
</gene>
<dbReference type="Proteomes" id="UP001066276">
    <property type="component" value="Chromosome 3_2"/>
</dbReference>
<feature type="compositionally biased region" description="Basic and acidic residues" evidence="1">
    <location>
        <begin position="87"/>
        <end position="111"/>
    </location>
</feature>
<feature type="region of interest" description="Disordered" evidence="1">
    <location>
        <begin position="1"/>
        <end position="66"/>
    </location>
</feature>
<comment type="caution">
    <text evidence="2">The sequence shown here is derived from an EMBL/GenBank/DDBJ whole genome shotgun (WGS) entry which is preliminary data.</text>
</comment>
<protein>
    <submittedName>
        <fullName evidence="2">Uncharacterized protein</fullName>
    </submittedName>
</protein>
<name>A0AAV7TXP9_PLEWA</name>
<sequence length="117" mass="13249">MHWESGYPDSQRNKGQSPWRPGEEEKERDAEETGRRPDQQRPEDLKEKGTTDGGQGGPETRGLCHVPGGAWLKQIRSCFQSRIKSLVGREEGAGGEREKREEGRELNKVQDEEMEGT</sequence>
<feature type="compositionally biased region" description="Basic and acidic residues" evidence="1">
    <location>
        <begin position="21"/>
        <end position="50"/>
    </location>
</feature>
<keyword evidence="3" id="KW-1185">Reference proteome</keyword>
<dbReference type="EMBL" id="JANPWB010000006">
    <property type="protein sequence ID" value="KAJ1181422.1"/>
    <property type="molecule type" value="Genomic_DNA"/>
</dbReference>
<organism evidence="2 3">
    <name type="scientific">Pleurodeles waltl</name>
    <name type="common">Iberian ribbed newt</name>
    <dbReference type="NCBI Taxonomy" id="8319"/>
    <lineage>
        <taxon>Eukaryota</taxon>
        <taxon>Metazoa</taxon>
        <taxon>Chordata</taxon>
        <taxon>Craniata</taxon>
        <taxon>Vertebrata</taxon>
        <taxon>Euteleostomi</taxon>
        <taxon>Amphibia</taxon>
        <taxon>Batrachia</taxon>
        <taxon>Caudata</taxon>
        <taxon>Salamandroidea</taxon>
        <taxon>Salamandridae</taxon>
        <taxon>Pleurodelinae</taxon>
        <taxon>Pleurodeles</taxon>
    </lineage>
</organism>
<evidence type="ECO:0000256" key="1">
    <source>
        <dbReference type="SAM" id="MobiDB-lite"/>
    </source>
</evidence>
<evidence type="ECO:0000313" key="2">
    <source>
        <dbReference type="EMBL" id="KAJ1181422.1"/>
    </source>
</evidence>
<proteinExistence type="predicted"/>
<accession>A0AAV7TXP9</accession>
<reference evidence="2" key="1">
    <citation type="journal article" date="2022" name="bioRxiv">
        <title>Sequencing and chromosome-scale assembly of the giantPleurodeles waltlgenome.</title>
        <authorList>
            <person name="Brown T."/>
            <person name="Elewa A."/>
            <person name="Iarovenko S."/>
            <person name="Subramanian E."/>
            <person name="Araus A.J."/>
            <person name="Petzold A."/>
            <person name="Susuki M."/>
            <person name="Suzuki K.-i.T."/>
            <person name="Hayashi T."/>
            <person name="Toyoda A."/>
            <person name="Oliveira C."/>
            <person name="Osipova E."/>
            <person name="Leigh N.D."/>
            <person name="Simon A."/>
            <person name="Yun M.H."/>
        </authorList>
    </citation>
    <scope>NUCLEOTIDE SEQUENCE</scope>
    <source>
        <strain evidence="2">20211129_DDA</strain>
        <tissue evidence="2">Liver</tissue>
    </source>
</reference>